<organism evidence="9 11">
    <name type="scientific">Madurella mycetomatis</name>
    <dbReference type="NCBI Taxonomy" id="100816"/>
    <lineage>
        <taxon>Eukaryota</taxon>
        <taxon>Fungi</taxon>
        <taxon>Dikarya</taxon>
        <taxon>Ascomycota</taxon>
        <taxon>Pezizomycotina</taxon>
        <taxon>Sordariomycetes</taxon>
        <taxon>Sordariomycetidae</taxon>
        <taxon>Sordariales</taxon>
        <taxon>Sordariales incertae sedis</taxon>
        <taxon>Madurella</taxon>
    </lineage>
</organism>
<comment type="subcellular location">
    <subcellularLocation>
        <location evidence="1">Membrane</location>
        <topology evidence="1">Multi-pass membrane protein</topology>
    </subcellularLocation>
</comment>
<keyword evidence="2 7" id="KW-0812">Transmembrane</keyword>
<dbReference type="GO" id="GO:0016020">
    <property type="term" value="C:membrane"/>
    <property type="evidence" value="ECO:0007669"/>
    <property type="project" value="UniProtKB-SubCell"/>
</dbReference>
<feature type="domain" description="Rhodopsin" evidence="8">
    <location>
        <begin position="36"/>
        <end position="271"/>
    </location>
</feature>
<keyword evidence="3 7" id="KW-1133">Transmembrane helix</keyword>
<dbReference type="InterPro" id="IPR049326">
    <property type="entry name" value="Rhodopsin_dom_fungi"/>
</dbReference>
<dbReference type="OrthoDB" id="3648173at2759"/>
<feature type="region of interest" description="Disordered" evidence="6">
    <location>
        <begin position="289"/>
        <end position="365"/>
    </location>
</feature>
<feature type="transmembrane region" description="Helical" evidence="7">
    <location>
        <begin position="172"/>
        <end position="196"/>
    </location>
</feature>
<feature type="transmembrane region" description="Helical" evidence="7">
    <location>
        <begin position="20"/>
        <end position="40"/>
    </location>
</feature>
<feature type="transmembrane region" description="Helical" evidence="7">
    <location>
        <begin position="248"/>
        <end position="267"/>
    </location>
</feature>
<gene>
    <name evidence="10" type="ORF">MMYC01_209508</name>
    <name evidence="9" type="ORF">MMYC01_209973</name>
</gene>
<protein>
    <recommendedName>
        <fullName evidence="8">Rhodopsin domain-containing protein</fullName>
    </recommendedName>
</protein>
<dbReference type="STRING" id="100816.A0A175VQM3"/>
<evidence type="ECO:0000256" key="7">
    <source>
        <dbReference type="SAM" id="Phobius"/>
    </source>
</evidence>
<evidence type="ECO:0000256" key="3">
    <source>
        <dbReference type="ARBA" id="ARBA00022989"/>
    </source>
</evidence>
<evidence type="ECO:0000313" key="10">
    <source>
        <dbReference type="EMBL" id="KXX73693.1"/>
    </source>
</evidence>
<evidence type="ECO:0000256" key="1">
    <source>
        <dbReference type="ARBA" id="ARBA00004141"/>
    </source>
</evidence>
<evidence type="ECO:0000259" key="8">
    <source>
        <dbReference type="Pfam" id="PF20684"/>
    </source>
</evidence>
<comment type="caution">
    <text evidence="9">The sequence shown here is derived from an EMBL/GenBank/DDBJ whole genome shotgun (WGS) entry which is preliminary data.</text>
</comment>
<dbReference type="EMBL" id="LCTW02000434">
    <property type="protein sequence ID" value="KXX73693.1"/>
    <property type="molecule type" value="Genomic_DNA"/>
</dbReference>
<evidence type="ECO:0000256" key="4">
    <source>
        <dbReference type="ARBA" id="ARBA00023136"/>
    </source>
</evidence>
<sequence>MSGSARDPALDAESRVGEIIAILSVASVLSTLVVVLRIYCRAFMLRSFGWDDGLILPAQVLALASAVAIGLEAKYGLGRHVWMMPDEDYIPYMKSFYSSIVFYNVAVCLTKISILLQYRRIFSNTILRHIIFYGLCFLTCWGITLSVLLPLVCVPTAAFWDNSVDGFCLDNATIWYVMAGVNVVTDFAIFTMPIPVISSLHLPTRQKAMLLIVFTLGVFPCAVSIYRIRTLAAAAKSTDPTWDNVDAATFSFLELTVGITAICLPTLRPVLVSAMPRIFGSILNSTGQSGNMPGTGGRNSHTPFTGQDASSHAARVSTYRGGNPTLKSVRESDSTEGLRFPTAPASREDPDVEFGELESASRGHTRGRYSVSVVAAGGETEKQPQAGHGGKAGIQTMTVVTQRVSFAGIDEENYGRTFDKTNL</sequence>
<dbReference type="PANTHER" id="PTHR33048:SF47">
    <property type="entry name" value="INTEGRAL MEMBRANE PROTEIN-RELATED"/>
    <property type="match status" value="1"/>
</dbReference>
<dbReference type="Proteomes" id="UP000078237">
    <property type="component" value="Unassembled WGS sequence"/>
</dbReference>
<reference evidence="9 11" key="3">
    <citation type="submission" date="2016-01" db="EMBL/GenBank/DDBJ databases">
        <title>Madurella mycetomatis genome sequencing.</title>
        <authorList>
            <person name="Van De Sande W."/>
        </authorList>
    </citation>
    <scope>NUCLEOTIDE SEQUENCE [LARGE SCALE GENOMIC DNA]</scope>
    <source>
        <strain evidence="11">mm55</strain>
        <strain evidence="9">Mm55</strain>
    </source>
</reference>
<dbReference type="EMBL" id="LCTW02000487">
    <property type="protein sequence ID" value="KXX73360.1"/>
    <property type="molecule type" value="Genomic_DNA"/>
</dbReference>
<keyword evidence="4 7" id="KW-0472">Membrane</keyword>
<dbReference type="VEuPathDB" id="FungiDB:MMYC01_209508"/>
<dbReference type="AlphaFoldDB" id="A0A175VQM3"/>
<feature type="transmembrane region" description="Helical" evidence="7">
    <location>
        <begin position="208"/>
        <end position="228"/>
    </location>
</feature>
<accession>A0A175VQM3</accession>
<evidence type="ECO:0000256" key="2">
    <source>
        <dbReference type="ARBA" id="ARBA00022692"/>
    </source>
</evidence>
<dbReference type="PANTHER" id="PTHR33048">
    <property type="entry name" value="PTH11-LIKE INTEGRAL MEMBRANE PROTEIN (AFU_ORTHOLOGUE AFUA_5G11245)"/>
    <property type="match status" value="1"/>
</dbReference>
<evidence type="ECO:0000313" key="11">
    <source>
        <dbReference type="Proteomes" id="UP000078237"/>
    </source>
</evidence>
<feature type="transmembrane region" description="Helical" evidence="7">
    <location>
        <begin position="52"/>
        <end position="76"/>
    </location>
</feature>
<feature type="transmembrane region" description="Helical" evidence="7">
    <location>
        <begin position="96"/>
        <end position="118"/>
    </location>
</feature>
<reference evidence="11" key="1">
    <citation type="submission" date="2015-06" db="EMBL/GenBank/DDBJ databases">
        <authorList>
            <person name="van de Sande W.W.J."/>
        </authorList>
    </citation>
    <scope>NUCLEOTIDE SEQUENCE [LARGE SCALE GENOMIC DNA]</scope>
    <source>
        <strain evidence="11">mm55</strain>
    </source>
</reference>
<comment type="similarity">
    <text evidence="5">Belongs to the SAT4 family.</text>
</comment>
<keyword evidence="11" id="KW-1185">Reference proteome</keyword>
<feature type="transmembrane region" description="Helical" evidence="7">
    <location>
        <begin position="130"/>
        <end position="152"/>
    </location>
</feature>
<name>A0A175VQM3_9PEZI</name>
<evidence type="ECO:0000256" key="6">
    <source>
        <dbReference type="SAM" id="MobiDB-lite"/>
    </source>
</evidence>
<reference evidence="9" key="2">
    <citation type="submission" date="2015-06" db="EMBL/GenBank/DDBJ databases">
        <authorList>
            <person name="Hoefler B.C."/>
            <person name="Straight P.D."/>
        </authorList>
    </citation>
    <scope>NUCLEOTIDE SEQUENCE [LARGE SCALE GENOMIC DNA]</scope>
    <source>
        <strain evidence="9">Mm55</strain>
    </source>
</reference>
<proteinExistence type="inferred from homology"/>
<dbReference type="VEuPathDB" id="FungiDB:MMYC01_209973"/>
<dbReference type="Pfam" id="PF20684">
    <property type="entry name" value="Fung_rhodopsin"/>
    <property type="match status" value="1"/>
</dbReference>
<evidence type="ECO:0000256" key="5">
    <source>
        <dbReference type="ARBA" id="ARBA00038359"/>
    </source>
</evidence>
<feature type="compositionally biased region" description="Polar residues" evidence="6">
    <location>
        <begin position="289"/>
        <end position="310"/>
    </location>
</feature>
<dbReference type="InterPro" id="IPR052337">
    <property type="entry name" value="SAT4-like"/>
</dbReference>
<evidence type="ECO:0000313" key="9">
    <source>
        <dbReference type="EMBL" id="KXX73360.1"/>
    </source>
</evidence>